<dbReference type="Proteomes" id="UP000254161">
    <property type="component" value="Unassembled WGS sequence"/>
</dbReference>
<dbReference type="InterPro" id="IPR050219">
    <property type="entry name" value="DnaG_primase"/>
</dbReference>
<evidence type="ECO:0000313" key="5">
    <source>
        <dbReference type="EMBL" id="SUX41108.1"/>
    </source>
</evidence>
<dbReference type="SMART" id="SM00400">
    <property type="entry name" value="ZnF_CHCC"/>
    <property type="match status" value="1"/>
</dbReference>
<dbReference type="SUPFAM" id="SSF56731">
    <property type="entry name" value="DNA primase core"/>
    <property type="match status" value="1"/>
</dbReference>
<dbReference type="InterPro" id="IPR034151">
    <property type="entry name" value="TOPRIM_DnaG_bac"/>
</dbReference>
<dbReference type="GO" id="GO:0008270">
    <property type="term" value="F:zinc ion binding"/>
    <property type="evidence" value="ECO:0007669"/>
    <property type="project" value="UniProtKB-KW"/>
</dbReference>
<evidence type="ECO:0000256" key="2">
    <source>
        <dbReference type="ARBA" id="ARBA00022771"/>
    </source>
</evidence>
<protein>
    <submittedName>
        <fullName evidence="5">Putative DNA primase</fullName>
    </submittedName>
</protein>
<dbReference type="PANTHER" id="PTHR30313">
    <property type="entry name" value="DNA PRIMASE"/>
    <property type="match status" value="1"/>
</dbReference>
<evidence type="ECO:0000256" key="1">
    <source>
        <dbReference type="ARBA" id="ARBA00022723"/>
    </source>
</evidence>
<organism evidence="5 6">
    <name type="scientific">Campylobacter upsaliensis</name>
    <dbReference type="NCBI Taxonomy" id="28080"/>
    <lineage>
        <taxon>Bacteria</taxon>
        <taxon>Pseudomonadati</taxon>
        <taxon>Campylobacterota</taxon>
        <taxon>Epsilonproteobacteria</taxon>
        <taxon>Campylobacterales</taxon>
        <taxon>Campylobacteraceae</taxon>
        <taxon>Campylobacter</taxon>
    </lineage>
</organism>
<keyword evidence="3" id="KW-0862">Zinc</keyword>
<dbReference type="Gene3D" id="3.40.1360.10">
    <property type="match status" value="1"/>
</dbReference>
<proteinExistence type="predicted"/>
<dbReference type="SUPFAM" id="SSF57783">
    <property type="entry name" value="Zinc beta-ribbon"/>
    <property type="match status" value="1"/>
</dbReference>
<dbReference type="InterPro" id="IPR002694">
    <property type="entry name" value="Znf_CHC2"/>
</dbReference>
<dbReference type="InterPro" id="IPR036977">
    <property type="entry name" value="DNA_primase_Znf_CHC2"/>
</dbReference>
<name>A0A381F3P3_CAMUP</name>
<keyword evidence="2" id="KW-0863">Zinc-finger</keyword>
<dbReference type="EMBL" id="UFUZ01000002">
    <property type="protein sequence ID" value="SUX41108.1"/>
    <property type="molecule type" value="Genomic_DNA"/>
</dbReference>
<dbReference type="GO" id="GO:0005737">
    <property type="term" value="C:cytoplasm"/>
    <property type="evidence" value="ECO:0007669"/>
    <property type="project" value="TreeGrafter"/>
</dbReference>
<dbReference type="Pfam" id="PF13155">
    <property type="entry name" value="Toprim_2"/>
    <property type="match status" value="1"/>
</dbReference>
<dbReference type="GO" id="GO:0006269">
    <property type="term" value="P:DNA replication, synthesis of primer"/>
    <property type="evidence" value="ECO:0007669"/>
    <property type="project" value="TreeGrafter"/>
</dbReference>
<evidence type="ECO:0000256" key="3">
    <source>
        <dbReference type="ARBA" id="ARBA00022833"/>
    </source>
</evidence>
<dbReference type="Gene3D" id="3.90.580.10">
    <property type="entry name" value="Zinc finger, CHC2-type domain"/>
    <property type="match status" value="1"/>
</dbReference>
<evidence type="ECO:0000259" key="4">
    <source>
        <dbReference type="SMART" id="SM00400"/>
    </source>
</evidence>
<dbReference type="CDD" id="cd03364">
    <property type="entry name" value="TOPRIM_DnaG_primases"/>
    <property type="match status" value="1"/>
</dbReference>
<dbReference type="PANTHER" id="PTHR30313:SF2">
    <property type="entry name" value="DNA PRIMASE"/>
    <property type="match status" value="1"/>
</dbReference>
<dbReference type="GO" id="GO:0003899">
    <property type="term" value="F:DNA-directed RNA polymerase activity"/>
    <property type="evidence" value="ECO:0007669"/>
    <property type="project" value="InterPro"/>
</dbReference>
<reference evidence="5 6" key="1">
    <citation type="submission" date="2018-06" db="EMBL/GenBank/DDBJ databases">
        <authorList>
            <consortium name="Pathogen Informatics"/>
            <person name="Doyle S."/>
        </authorList>
    </citation>
    <scope>NUCLEOTIDE SEQUENCE [LARGE SCALE GENOMIC DNA]</scope>
    <source>
        <strain evidence="5 6">NCTC12264</strain>
    </source>
</reference>
<sequence>MKFDIESLNHIPIIDVLEKLGAIQERDKKIIHCFNIINHKNNDKNASMAIYEKTNSCHCFACGVSGKPINVAKLVLGDFKKACEFLHNSFNIPLLSDDEVRIKQEFLRQRARSKNYLYFEKDREQVELSSLEPYLKQYERLNKAQRLKLLYSFIYRFSLTTLQDKKKAYYLQRGIEKLSLVEDLGFLSYKNIKELEALLLKNFPLEDLRKFKVFHKEKEAWNYAFNVAVIPNFDLYSNLLTGFSLRAIDSTYKGVKEVNINCNDICPILPFNLTYAKLKLCEKVILCEGHIDALSGGQYYKQDGKALFVSFGGAFCIKEEVLTLLKGKKVFICFDKDEAGLRGQNALSKSLSLLEINHSVLTWDNHLGKDLNDLLKANQMSSIKVSKE</sequence>
<dbReference type="GO" id="GO:0003677">
    <property type="term" value="F:DNA binding"/>
    <property type="evidence" value="ECO:0007669"/>
    <property type="project" value="InterPro"/>
</dbReference>
<gene>
    <name evidence="5" type="ORF">NCTC12264_01926</name>
</gene>
<accession>A0A381F3P3</accession>
<keyword evidence="1" id="KW-0479">Metal-binding</keyword>
<dbReference type="RefSeq" id="WP_181892499.1">
    <property type="nucleotide sequence ID" value="NZ_JANKIR010000029.1"/>
</dbReference>
<feature type="domain" description="Zinc finger CHC2-type" evidence="4">
    <location>
        <begin position="42"/>
        <end position="87"/>
    </location>
</feature>
<dbReference type="AlphaFoldDB" id="A0A381F3P3"/>
<evidence type="ECO:0000313" key="6">
    <source>
        <dbReference type="Proteomes" id="UP000254161"/>
    </source>
</evidence>